<dbReference type="PRINTS" id="PR01790">
    <property type="entry name" value="SMP30FAMILY"/>
</dbReference>
<gene>
    <name evidence="3" type="ORF">GCM10022404_11540</name>
</gene>
<dbReference type="Pfam" id="PF08450">
    <property type="entry name" value="SGL"/>
    <property type="match status" value="1"/>
</dbReference>
<dbReference type="RefSeq" id="WP_344844834.1">
    <property type="nucleotide sequence ID" value="NZ_BAABDF010000005.1"/>
</dbReference>
<dbReference type="Gene3D" id="2.120.10.30">
    <property type="entry name" value="TolB, C-terminal domain"/>
    <property type="match status" value="1"/>
</dbReference>
<comment type="caution">
    <text evidence="3">The sequence shown here is derived from an EMBL/GenBank/DDBJ whole genome shotgun (WGS) entry which is preliminary data.</text>
</comment>
<reference evidence="4" key="1">
    <citation type="journal article" date="2019" name="Int. J. Syst. Evol. Microbiol.">
        <title>The Global Catalogue of Microorganisms (GCM) 10K type strain sequencing project: providing services to taxonomists for standard genome sequencing and annotation.</title>
        <authorList>
            <consortium name="The Broad Institute Genomics Platform"/>
            <consortium name="The Broad Institute Genome Sequencing Center for Infectious Disease"/>
            <person name="Wu L."/>
            <person name="Ma J."/>
        </authorList>
    </citation>
    <scope>NUCLEOTIDE SEQUENCE [LARGE SCALE GENOMIC DNA]</scope>
    <source>
        <strain evidence="4">JCM 17190</strain>
    </source>
</reference>
<keyword evidence="4" id="KW-1185">Reference proteome</keyword>
<accession>A0ABP7K1D2</accession>
<comment type="similarity">
    <text evidence="1">Belongs to the SMP-30/CGR1 family.</text>
</comment>
<protein>
    <submittedName>
        <fullName evidence="3">SMP-30/gluconolactonase/LRE family protein</fullName>
    </submittedName>
</protein>
<dbReference type="SUPFAM" id="SSF63829">
    <property type="entry name" value="Calcium-dependent phosphotriesterase"/>
    <property type="match status" value="1"/>
</dbReference>
<dbReference type="InterPro" id="IPR013658">
    <property type="entry name" value="SGL"/>
</dbReference>
<feature type="domain" description="SMP-30/Gluconolactonase/LRE-like region" evidence="2">
    <location>
        <begin position="13"/>
        <end position="248"/>
    </location>
</feature>
<evidence type="ECO:0000259" key="2">
    <source>
        <dbReference type="Pfam" id="PF08450"/>
    </source>
</evidence>
<dbReference type="InterPro" id="IPR011042">
    <property type="entry name" value="6-blade_b-propeller_TolB-like"/>
</dbReference>
<evidence type="ECO:0000256" key="1">
    <source>
        <dbReference type="ARBA" id="ARBA00008853"/>
    </source>
</evidence>
<evidence type="ECO:0000313" key="3">
    <source>
        <dbReference type="EMBL" id="GAA3862667.1"/>
    </source>
</evidence>
<dbReference type="InterPro" id="IPR005511">
    <property type="entry name" value="SMP-30"/>
</dbReference>
<proteinExistence type="inferred from homology"/>
<dbReference type="PANTHER" id="PTHR10907">
    <property type="entry name" value="REGUCALCIN"/>
    <property type="match status" value="1"/>
</dbReference>
<evidence type="ECO:0000313" key="4">
    <source>
        <dbReference type="Proteomes" id="UP001399917"/>
    </source>
</evidence>
<dbReference type="Proteomes" id="UP001399917">
    <property type="component" value="Unassembled WGS sequence"/>
</dbReference>
<sequence>MTYEIFDDRVCALGEGPLWHPEREQFFWFDIIGHKLLTRENGEANEWQFDEFISAAGWVDRETLLVASETSLSTLNLETGETSFVASLESDNPVTRSNDGRADPYGGFWIGTMGKNAEAGAGAIYRYYRGQLRKLFDKITISNAICFSPDGKTAYFTDTRVGDIMSVPLGDEGWPSAKPQVFIKDAAHPDGAVVDAQGNLWNAVWGGHGVSVYSPQGEKLRHYDLPAAQTTCPAFGGADGTTLYVTSAAVGLEEGGDQGKTFSIETGIKGQKEHRIIL</sequence>
<dbReference type="PANTHER" id="PTHR10907:SF47">
    <property type="entry name" value="REGUCALCIN"/>
    <property type="match status" value="1"/>
</dbReference>
<dbReference type="EMBL" id="BAABDF010000005">
    <property type="protein sequence ID" value="GAA3862667.1"/>
    <property type="molecule type" value="Genomic_DNA"/>
</dbReference>
<name>A0ABP7K1D2_9RHOB</name>
<organism evidence="3 4">
    <name type="scientific">Celeribacter arenosi</name>
    <dbReference type="NCBI Taxonomy" id="792649"/>
    <lineage>
        <taxon>Bacteria</taxon>
        <taxon>Pseudomonadati</taxon>
        <taxon>Pseudomonadota</taxon>
        <taxon>Alphaproteobacteria</taxon>
        <taxon>Rhodobacterales</taxon>
        <taxon>Roseobacteraceae</taxon>
        <taxon>Celeribacter</taxon>
    </lineage>
</organism>